<evidence type="ECO:0000256" key="3">
    <source>
        <dbReference type="SAM" id="SignalP"/>
    </source>
</evidence>
<dbReference type="Proteomes" id="UP000008803">
    <property type="component" value="Chromosome"/>
</dbReference>
<feature type="compositionally biased region" description="Basic and acidic residues" evidence="1">
    <location>
        <begin position="463"/>
        <end position="505"/>
    </location>
</feature>
<dbReference type="PATRIC" id="fig|657319.3.peg.524"/>
<dbReference type="KEGG" id="esu:EUS_27330"/>
<proteinExistence type="predicted"/>
<feature type="signal peptide" evidence="3">
    <location>
        <begin position="1"/>
        <end position="26"/>
    </location>
</feature>
<feature type="chain" id="PRO_5003060130" evidence="3">
    <location>
        <begin position="27"/>
        <end position="546"/>
    </location>
</feature>
<feature type="region of interest" description="Disordered" evidence="1">
    <location>
        <begin position="463"/>
        <end position="519"/>
    </location>
</feature>
<evidence type="ECO:0000313" key="5">
    <source>
        <dbReference type="Proteomes" id="UP000008803"/>
    </source>
</evidence>
<evidence type="ECO:0000256" key="2">
    <source>
        <dbReference type="SAM" id="Phobius"/>
    </source>
</evidence>
<evidence type="ECO:0000256" key="1">
    <source>
        <dbReference type="SAM" id="MobiDB-lite"/>
    </source>
</evidence>
<feature type="transmembrane region" description="Helical" evidence="2">
    <location>
        <begin position="519"/>
        <end position="541"/>
    </location>
</feature>
<dbReference type="EMBL" id="FP929044">
    <property type="protein sequence ID" value="CBK97656.1"/>
    <property type="molecule type" value="Genomic_DNA"/>
</dbReference>
<evidence type="ECO:0000313" key="4">
    <source>
        <dbReference type="EMBL" id="CBK97656.1"/>
    </source>
</evidence>
<feature type="region of interest" description="Disordered" evidence="1">
    <location>
        <begin position="290"/>
        <end position="317"/>
    </location>
</feature>
<accession>D4JX37</accession>
<protein>
    <submittedName>
        <fullName evidence="4">Uncharacterized protein</fullName>
    </submittedName>
</protein>
<dbReference type="HOGENOM" id="CLU_498517_0_0_9"/>
<keyword evidence="2" id="KW-0472">Membrane</keyword>
<keyword evidence="2" id="KW-0812">Transmembrane</keyword>
<organism evidence="4 5">
    <name type="scientific">[Eubacterium] siraeum 70/3</name>
    <dbReference type="NCBI Taxonomy" id="657319"/>
    <lineage>
        <taxon>Bacteria</taxon>
        <taxon>Bacillati</taxon>
        <taxon>Bacillota</taxon>
        <taxon>Clostridia</taxon>
        <taxon>Eubacteriales</taxon>
        <taxon>Oscillospiraceae</taxon>
        <taxon>Oscillospiraceae incertae sedis</taxon>
    </lineage>
</organism>
<sequence>MKFTKTLASVCAAAIAVSSLAVSAFAGSITFSDKVWWTQKDLKIEDILEGNKPEDVESITFTGDTAFLIGYNSTTVTDETKGSTWKASETPADTFTVTDAVLTAQKIGENTIFPAFSVMLSKGDGVDYTINWKVNLKNNEPADPAKPKPVQTKADISFTDGKTPSYTYTVKGDIDALKVDVALSADAAAAGSGWNDYCSAGVAVKNPDGTVKYYQWGGASIAWAWDVNGDGVGDTKDGVGTETWVGTVGADGGQLSIPVVKGAVVDFYCLSWDAYKGVQYTLTINDEEAAVKPGEPDPVDPVDPPVDPGKTEDPAEPVAPADVKIANSGRTVIDSGLVRTNIINEWTGNDADVIADKAAFAGANKISVKFTVTNFTTPFKAWIAMADSKWECQFQGEGDERNANAKCTPVEVTGNGTYVVTIDLDKVIDGVAFISVCTDLKAADGDAIPTIAIDQIKINEEITVKPGESDPTKPGESDPTKPGESDPVKPGESDPVKPGESDPVKPGDCSGEPVNPPTGAAVAVIPAALAAAAAATTGIVLKKRSK</sequence>
<reference evidence="4 5" key="1">
    <citation type="submission" date="2010-03" db="EMBL/GenBank/DDBJ databases">
        <title>The genome sequence of Eubacterium siraeum 70/3.</title>
        <authorList>
            <consortium name="metaHIT consortium -- http://www.metahit.eu/"/>
            <person name="Pajon A."/>
            <person name="Turner K."/>
            <person name="Parkhill J."/>
            <person name="Duncan S."/>
            <person name="Flint H."/>
        </authorList>
    </citation>
    <scope>NUCLEOTIDE SEQUENCE [LARGE SCALE GENOMIC DNA]</scope>
    <source>
        <strain evidence="4 5">70/3</strain>
    </source>
</reference>
<dbReference type="BioCyc" id="ESIR657319:G136K-2316-MONOMER"/>
<keyword evidence="2" id="KW-1133">Transmembrane helix</keyword>
<name>D4JX37_9FIRM</name>
<dbReference type="AlphaFoldDB" id="D4JX37"/>
<reference evidence="4 5" key="2">
    <citation type="submission" date="2010-03" db="EMBL/GenBank/DDBJ databases">
        <authorList>
            <person name="Pajon A."/>
        </authorList>
    </citation>
    <scope>NUCLEOTIDE SEQUENCE [LARGE SCALE GENOMIC DNA]</scope>
    <source>
        <strain evidence="4 5">70/3</strain>
    </source>
</reference>
<gene>
    <name evidence="4" type="ORF">EUS_27330</name>
</gene>
<keyword evidence="3" id="KW-0732">Signal</keyword>